<dbReference type="InterPro" id="IPR001509">
    <property type="entry name" value="Epimerase_deHydtase"/>
</dbReference>
<comment type="caution">
    <text evidence="2">The sequence shown here is derived from an EMBL/GenBank/DDBJ whole genome shotgun (WGS) entry which is preliminary data.</text>
</comment>
<reference evidence="2" key="2">
    <citation type="submission" date="2023-01" db="EMBL/GenBank/DDBJ databases">
        <authorList>
            <person name="Sun Q."/>
            <person name="Evtushenko L."/>
        </authorList>
    </citation>
    <scope>NUCLEOTIDE SEQUENCE</scope>
    <source>
        <strain evidence="2">VKM Ac-1321</strain>
    </source>
</reference>
<accession>A0A9W6KI59</accession>
<evidence type="ECO:0000313" key="3">
    <source>
        <dbReference type="Proteomes" id="UP001143480"/>
    </source>
</evidence>
<evidence type="ECO:0000259" key="1">
    <source>
        <dbReference type="Pfam" id="PF01370"/>
    </source>
</evidence>
<dbReference type="EMBL" id="BSFP01000014">
    <property type="protein sequence ID" value="GLL01230.1"/>
    <property type="molecule type" value="Genomic_DNA"/>
</dbReference>
<sequence>MRMLIVGGTQFVGRHIVEAALAAGHEVTLLHRGKTGRQLYPQARHIIADRDGDLGEVAEGSWDATIDVSAYRPEQVTRLAEVLETGFYTFISTVSVYDDPPAGYTEDARLRDDDSYGGLKAACERVAQERFGRPLILRLPYVVGPYDHLVRFTWWVKRIAEGGQVLAPGRPEEPIQLIDARDLAAWALEMTARSRPGIYHPSGPAERLSFGDLLTAMQDGTDATLTWVDPEFLLARGVGHEDLPLWPAADEEAAVNQADPARAIAAGLTFRPLAQTIRDARLEPAQPGRLSRAREAELLRQWRQR</sequence>
<proteinExistence type="predicted"/>
<dbReference type="Pfam" id="PF01370">
    <property type="entry name" value="Epimerase"/>
    <property type="match status" value="1"/>
</dbReference>
<reference evidence="2" key="1">
    <citation type="journal article" date="2014" name="Int. J. Syst. Evol. Microbiol.">
        <title>Complete genome sequence of Corynebacterium casei LMG S-19264T (=DSM 44701T), isolated from a smear-ripened cheese.</title>
        <authorList>
            <consortium name="US DOE Joint Genome Institute (JGI-PGF)"/>
            <person name="Walter F."/>
            <person name="Albersmeier A."/>
            <person name="Kalinowski J."/>
            <person name="Ruckert C."/>
        </authorList>
    </citation>
    <scope>NUCLEOTIDE SEQUENCE</scope>
    <source>
        <strain evidence="2">VKM Ac-1321</strain>
    </source>
</reference>
<dbReference type="AlphaFoldDB" id="A0A9W6KI59"/>
<dbReference type="Gene3D" id="3.40.50.720">
    <property type="entry name" value="NAD(P)-binding Rossmann-like Domain"/>
    <property type="match status" value="1"/>
</dbReference>
<feature type="domain" description="NAD-dependent epimerase/dehydratase" evidence="1">
    <location>
        <begin position="3"/>
        <end position="193"/>
    </location>
</feature>
<name>A0A9W6KI59_9ACTN</name>
<dbReference type="RefSeq" id="WP_261963465.1">
    <property type="nucleotide sequence ID" value="NZ_BAAAXA010000003.1"/>
</dbReference>
<dbReference type="SUPFAM" id="SSF51735">
    <property type="entry name" value="NAD(P)-binding Rossmann-fold domains"/>
    <property type="match status" value="1"/>
</dbReference>
<dbReference type="InterPro" id="IPR036291">
    <property type="entry name" value="NAD(P)-bd_dom_sf"/>
</dbReference>
<evidence type="ECO:0000313" key="2">
    <source>
        <dbReference type="EMBL" id="GLL01230.1"/>
    </source>
</evidence>
<organism evidence="2 3">
    <name type="scientific">Dactylosporangium matsuzakiense</name>
    <dbReference type="NCBI Taxonomy" id="53360"/>
    <lineage>
        <taxon>Bacteria</taxon>
        <taxon>Bacillati</taxon>
        <taxon>Actinomycetota</taxon>
        <taxon>Actinomycetes</taxon>
        <taxon>Micromonosporales</taxon>
        <taxon>Micromonosporaceae</taxon>
        <taxon>Dactylosporangium</taxon>
    </lineage>
</organism>
<dbReference type="InterPro" id="IPR050177">
    <property type="entry name" value="Lipid_A_modif_metabolic_enz"/>
</dbReference>
<gene>
    <name evidence="2" type="ORF">GCM10017581_029710</name>
</gene>
<dbReference type="PANTHER" id="PTHR43245:SF13">
    <property type="entry name" value="UDP-D-APIOSE_UDP-D-XYLOSE SYNTHASE 2"/>
    <property type="match status" value="1"/>
</dbReference>
<dbReference type="PANTHER" id="PTHR43245">
    <property type="entry name" value="BIFUNCTIONAL POLYMYXIN RESISTANCE PROTEIN ARNA"/>
    <property type="match status" value="1"/>
</dbReference>
<keyword evidence="3" id="KW-1185">Reference proteome</keyword>
<protein>
    <submittedName>
        <fullName evidence="2">Reductase</fullName>
    </submittedName>
</protein>
<dbReference type="Proteomes" id="UP001143480">
    <property type="component" value="Unassembled WGS sequence"/>
</dbReference>